<comment type="similarity">
    <text evidence="1">Belongs to the sigma-70 factor family. ECF subfamily.</text>
</comment>
<evidence type="ECO:0000256" key="3">
    <source>
        <dbReference type="ARBA" id="ARBA00023082"/>
    </source>
</evidence>
<dbReference type="SUPFAM" id="SSF88946">
    <property type="entry name" value="Sigma2 domain of RNA polymerase sigma factors"/>
    <property type="match status" value="1"/>
</dbReference>
<evidence type="ECO:0000256" key="2">
    <source>
        <dbReference type="ARBA" id="ARBA00023015"/>
    </source>
</evidence>
<dbReference type="GO" id="GO:0006352">
    <property type="term" value="P:DNA-templated transcription initiation"/>
    <property type="evidence" value="ECO:0007669"/>
    <property type="project" value="InterPro"/>
</dbReference>
<keyword evidence="5" id="KW-0804">Transcription</keyword>
<dbReference type="Gene3D" id="1.10.1740.10">
    <property type="match status" value="1"/>
</dbReference>
<dbReference type="Pfam" id="PF08281">
    <property type="entry name" value="Sigma70_r4_2"/>
    <property type="match status" value="1"/>
</dbReference>
<evidence type="ECO:0000259" key="7">
    <source>
        <dbReference type="Pfam" id="PF08281"/>
    </source>
</evidence>
<accession>A0A7X3FLH0</accession>
<evidence type="ECO:0000313" key="8">
    <source>
        <dbReference type="EMBL" id="MVP01903.1"/>
    </source>
</evidence>
<sequence>MCIYSGIQVEGGFLVFSTKWNENGSTGTGIDGGNSLEQLYGALTRYCLSLTRSQWEAEDLAQEAWLKAMQIAEGPGFTNKEALLLRIAKNTWIDQLRRHTVLQRILKQEEAQMALPDSDSLEIESAMQALMIHLSPLQRTVFILRDVFALSITETARQLQTTEGAVKAALHRARQSLASVRDCLLRGELALPQDAGLREYLKVCAGVYLSGNAAALVELMQLDLAEPAVAWGFIQSQSSRKTSQMQRRVSTPQAAFGLAA</sequence>
<dbReference type="NCBIfam" id="TIGR02937">
    <property type="entry name" value="sigma70-ECF"/>
    <property type="match status" value="1"/>
</dbReference>
<evidence type="ECO:0000259" key="6">
    <source>
        <dbReference type="Pfam" id="PF04542"/>
    </source>
</evidence>
<proteinExistence type="inferred from homology"/>
<evidence type="ECO:0000256" key="4">
    <source>
        <dbReference type="ARBA" id="ARBA00023125"/>
    </source>
</evidence>
<dbReference type="Gene3D" id="1.10.10.10">
    <property type="entry name" value="Winged helix-like DNA-binding domain superfamily/Winged helix DNA-binding domain"/>
    <property type="match status" value="1"/>
</dbReference>
<dbReference type="EMBL" id="RHLK01000016">
    <property type="protein sequence ID" value="MVP01903.1"/>
    <property type="molecule type" value="Genomic_DNA"/>
</dbReference>
<dbReference type="PANTHER" id="PTHR43133">
    <property type="entry name" value="RNA POLYMERASE ECF-TYPE SIGMA FACTO"/>
    <property type="match status" value="1"/>
</dbReference>
<dbReference type="InterPro" id="IPR013325">
    <property type="entry name" value="RNA_pol_sigma_r2"/>
</dbReference>
<dbReference type="PANTHER" id="PTHR43133:SF8">
    <property type="entry name" value="RNA POLYMERASE SIGMA FACTOR HI_1459-RELATED"/>
    <property type="match status" value="1"/>
</dbReference>
<dbReference type="AlphaFoldDB" id="A0A7X3FLH0"/>
<protein>
    <submittedName>
        <fullName evidence="8">Sigma-70 family RNA polymerase sigma factor</fullName>
    </submittedName>
</protein>
<dbReference type="GO" id="GO:0016987">
    <property type="term" value="F:sigma factor activity"/>
    <property type="evidence" value="ECO:0007669"/>
    <property type="project" value="UniProtKB-KW"/>
</dbReference>
<keyword evidence="3" id="KW-0731">Sigma factor</keyword>
<evidence type="ECO:0000256" key="1">
    <source>
        <dbReference type="ARBA" id="ARBA00010641"/>
    </source>
</evidence>
<dbReference type="GO" id="GO:0003677">
    <property type="term" value="F:DNA binding"/>
    <property type="evidence" value="ECO:0007669"/>
    <property type="project" value="UniProtKB-KW"/>
</dbReference>
<evidence type="ECO:0000256" key="5">
    <source>
        <dbReference type="ARBA" id="ARBA00023163"/>
    </source>
</evidence>
<feature type="domain" description="RNA polymerase sigma-70 region 2" evidence="6">
    <location>
        <begin position="37"/>
        <end position="99"/>
    </location>
</feature>
<dbReference type="InterPro" id="IPR014284">
    <property type="entry name" value="RNA_pol_sigma-70_dom"/>
</dbReference>
<organism evidence="8 9">
    <name type="scientific">Paenibacillus lutrae</name>
    <dbReference type="NCBI Taxonomy" id="2078573"/>
    <lineage>
        <taxon>Bacteria</taxon>
        <taxon>Bacillati</taxon>
        <taxon>Bacillota</taxon>
        <taxon>Bacilli</taxon>
        <taxon>Bacillales</taxon>
        <taxon>Paenibacillaceae</taxon>
        <taxon>Paenibacillus</taxon>
    </lineage>
</organism>
<dbReference type="InterPro" id="IPR036388">
    <property type="entry name" value="WH-like_DNA-bd_sf"/>
</dbReference>
<dbReference type="InterPro" id="IPR007627">
    <property type="entry name" value="RNA_pol_sigma70_r2"/>
</dbReference>
<keyword evidence="9" id="KW-1185">Reference proteome</keyword>
<reference evidence="8 9" key="1">
    <citation type="journal article" date="2019" name="Microorganisms">
        <title>Paenibacillus lutrae sp. nov., A Chitinolytic Species Isolated from A River Otter in Castril Natural Park, Granada, Spain.</title>
        <authorList>
            <person name="Rodriguez M."/>
            <person name="Reina J.C."/>
            <person name="Bejar V."/>
            <person name="Llamas I."/>
        </authorList>
    </citation>
    <scope>NUCLEOTIDE SEQUENCE [LARGE SCALE GENOMIC DNA]</scope>
    <source>
        <strain evidence="8 9">N10</strain>
    </source>
</reference>
<dbReference type="InterPro" id="IPR013249">
    <property type="entry name" value="RNA_pol_sigma70_r4_t2"/>
</dbReference>
<dbReference type="SUPFAM" id="SSF88659">
    <property type="entry name" value="Sigma3 and sigma4 domains of RNA polymerase sigma factors"/>
    <property type="match status" value="1"/>
</dbReference>
<name>A0A7X3FLH0_9BACL</name>
<dbReference type="Proteomes" id="UP000490800">
    <property type="component" value="Unassembled WGS sequence"/>
</dbReference>
<evidence type="ECO:0000313" key="9">
    <source>
        <dbReference type="Proteomes" id="UP000490800"/>
    </source>
</evidence>
<dbReference type="Pfam" id="PF04542">
    <property type="entry name" value="Sigma70_r2"/>
    <property type="match status" value="1"/>
</dbReference>
<keyword evidence="4" id="KW-0238">DNA-binding</keyword>
<comment type="caution">
    <text evidence="8">The sequence shown here is derived from an EMBL/GenBank/DDBJ whole genome shotgun (WGS) entry which is preliminary data.</text>
</comment>
<gene>
    <name evidence="8" type="ORF">EDM21_20705</name>
</gene>
<keyword evidence="2" id="KW-0805">Transcription regulation</keyword>
<dbReference type="InterPro" id="IPR013324">
    <property type="entry name" value="RNA_pol_sigma_r3/r4-like"/>
</dbReference>
<dbReference type="InterPro" id="IPR039425">
    <property type="entry name" value="RNA_pol_sigma-70-like"/>
</dbReference>
<feature type="domain" description="RNA polymerase sigma factor 70 region 4 type 2" evidence="7">
    <location>
        <begin position="126"/>
        <end position="177"/>
    </location>
</feature>